<gene>
    <name evidence="6" type="ORF">CJ199_08770</name>
</gene>
<dbReference type="PANTHER" id="PTHR23407:SF1">
    <property type="entry name" value="5-FORMYLTETRAHYDROFOLATE CYCLO-LIGASE"/>
    <property type="match status" value="1"/>
</dbReference>
<dbReference type="Pfam" id="PF01812">
    <property type="entry name" value="5-FTHF_cyc-lig"/>
    <property type="match status" value="1"/>
</dbReference>
<feature type="binding site" evidence="4">
    <location>
        <begin position="10"/>
        <end position="14"/>
    </location>
    <ligand>
        <name>ATP</name>
        <dbReference type="ChEBI" id="CHEBI:30616"/>
    </ligand>
</feature>
<dbReference type="GO" id="GO:0035999">
    <property type="term" value="P:tetrahydrofolate interconversion"/>
    <property type="evidence" value="ECO:0007669"/>
    <property type="project" value="TreeGrafter"/>
</dbReference>
<keyword evidence="6" id="KW-0436">Ligase</keyword>
<comment type="caution">
    <text evidence="6">The sequence shown here is derived from an EMBL/GenBank/DDBJ whole genome shotgun (WGS) entry which is preliminary data.</text>
</comment>
<evidence type="ECO:0000313" key="6">
    <source>
        <dbReference type="EMBL" id="PMD05167.1"/>
    </source>
</evidence>
<sequence>MEGSVAHARKKELRQQIRSSREALPADHSARLDLNTQVGALIQSVMRKGAHPNILAYASIAHEPSIDGALDQARLDGARVFLPVVPEPGEPLMFGEVTSPLRDLAPVGKWGIREPHPTMGPEKLINDLGLALIPGLSFSTQGGRLGNGGGFYDRTFGPQGVAPLGEVSRGGTLLSVGVCFDSEYGAEFPIAPWDLTVDGVVTENGLHMV</sequence>
<dbReference type="Gene3D" id="3.40.50.10420">
    <property type="entry name" value="NagB/RpiA/CoA transferase-like"/>
    <property type="match status" value="1"/>
</dbReference>
<evidence type="ECO:0000256" key="4">
    <source>
        <dbReference type="PIRSR" id="PIRSR006806-1"/>
    </source>
</evidence>
<keyword evidence="2 4" id="KW-0547">Nucleotide-binding</keyword>
<dbReference type="GO" id="GO:0046872">
    <property type="term" value="F:metal ion binding"/>
    <property type="evidence" value="ECO:0007669"/>
    <property type="project" value="UniProtKB-KW"/>
</dbReference>
<organism evidence="6 7">
    <name type="scientific">Brevibacterium paucivorans</name>
    <dbReference type="NCBI Taxonomy" id="170994"/>
    <lineage>
        <taxon>Bacteria</taxon>
        <taxon>Bacillati</taxon>
        <taxon>Actinomycetota</taxon>
        <taxon>Actinomycetes</taxon>
        <taxon>Micrococcales</taxon>
        <taxon>Brevibacteriaceae</taxon>
        <taxon>Brevibacterium</taxon>
    </lineage>
</organism>
<keyword evidence="3 4" id="KW-0067">ATP-binding</keyword>
<evidence type="ECO:0000256" key="3">
    <source>
        <dbReference type="ARBA" id="ARBA00022840"/>
    </source>
</evidence>
<accession>A0A2N6VM55</accession>
<feature type="binding site" evidence="4">
    <location>
        <begin position="144"/>
        <end position="152"/>
    </location>
    <ligand>
        <name>ATP</name>
        <dbReference type="ChEBI" id="CHEBI:30616"/>
    </ligand>
</feature>
<dbReference type="InterPro" id="IPR037171">
    <property type="entry name" value="NagB/RpiA_transferase-like"/>
</dbReference>
<name>A0A2N6VM55_9MICO</name>
<dbReference type="GO" id="GO:0030272">
    <property type="term" value="F:5-formyltetrahydrofolate cyclo-ligase activity"/>
    <property type="evidence" value="ECO:0007669"/>
    <property type="project" value="UniProtKB-EC"/>
</dbReference>
<dbReference type="PANTHER" id="PTHR23407">
    <property type="entry name" value="ATPASE INHIBITOR/5-FORMYLTETRAHYDROFOLATE CYCLO-LIGASE"/>
    <property type="match status" value="1"/>
</dbReference>
<feature type="binding site" evidence="4">
    <location>
        <position position="63"/>
    </location>
    <ligand>
        <name>substrate</name>
    </ligand>
</feature>
<dbReference type="NCBIfam" id="TIGR02727">
    <property type="entry name" value="MTHFS_bact"/>
    <property type="match status" value="1"/>
</dbReference>
<evidence type="ECO:0000313" key="7">
    <source>
        <dbReference type="Proteomes" id="UP000235598"/>
    </source>
</evidence>
<dbReference type="GO" id="GO:0009396">
    <property type="term" value="P:folic acid-containing compound biosynthetic process"/>
    <property type="evidence" value="ECO:0007669"/>
    <property type="project" value="TreeGrafter"/>
</dbReference>
<dbReference type="GO" id="GO:0005524">
    <property type="term" value="F:ATP binding"/>
    <property type="evidence" value="ECO:0007669"/>
    <property type="project" value="UniProtKB-KW"/>
</dbReference>
<dbReference type="InterPro" id="IPR002698">
    <property type="entry name" value="FTHF_cligase"/>
</dbReference>
<dbReference type="RefSeq" id="WP_102239108.1">
    <property type="nucleotide sequence ID" value="NZ_PNHK01000003.1"/>
</dbReference>
<dbReference type="EC" id="6.3.3.2" evidence="5"/>
<proteinExistence type="inferred from homology"/>
<dbReference type="Proteomes" id="UP000235598">
    <property type="component" value="Unassembled WGS sequence"/>
</dbReference>
<dbReference type="PIRSF" id="PIRSF006806">
    <property type="entry name" value="FTHF_cligase"/>
    <property type="match status" value="1"/>
</dbReference>
<reference evidence="6 7" key="1">
    <citation type="submission" date="2017-09" db="EMBL/GenBank/DDBJ databases">
        <title>Bacterial strain isolated from the female urinary microbiota.</title>
        <authorList>
            <person name="Thomas-White K."/>
            <person name="Kumar N."/>
            <person name="Forster S."/>
            <person name="Putonti C."/>
            <person name="Lawley T."/>
            <person name="Wolfe A.J."/>
        </authorList>
    </citation>
    <scope>NUCLEOTIDE SEQUENCE [LARGE SCALE GENOMIC DNA]</scope>
    <source>
        <strain evidence="6 7">UMB1301</strain>
    </source>
</reference>
<dbReference type="OrthoDB" id="3242798at2"/>
<comment type="cofactor">
    <cofactor evidence="5">
        <name>Mg(2+)</name>
        <dbReference type="ChEBI" id="CHEBI:18420"/>
    </cofactor>
</comment>
<evidence type="ECO:0000256" key="1">
    <source>
        <dbReference type="ARBA" id="ARBA00010638"/>
    </source>
</evidence>
<dbReference type="AlphaFoldDB" id="A0A2N6VM55"/>
<dbReference type="SUPFAM" id="SSF100950">
    <property type="entry name" value="NagB/RpiA/CoA transferase-like"/>
    <property type="match status" value="1"/>
</dbReference>
<keyword evidence="5" id="KW-0479">Metal-binding</keyword>
<dbReference type="InterPro" id="IPR024185">
    <property type="entry name" value="FTHF_cligase-like_sf"/>
</dbReference>
<dbReference type="EMBL" id="PNHK01000003">
    <property type="protein sequence ID" value="PMD05167.1"/>
    <property type="molecule type" value="Genomic_DNA"/>
</dbReference>
<evidence type="ECO:0000256" key="5">
    <source>
        <dbReference type="RuleBase" id="RU361279"/>
    </source>
</evidence>
<protein>
    <recommendedName>
        <fullName evidence="5">5-formyltetrahydrofolate cyclo-ligase</fullName>
        <ecNumber evidence="5">6.3.3.2</ecNumber>
    </recommendedName>
</protein>
<comment type="similarity">
    <text evidence="1 5">Belongs to the 5-formyltetrahydrofolate cyclo-ligase family.</text>
</comment>
<evidence type="ECO:0000256" key="2">
    <source>
        <dbReference type="ARBA" id="ARBA00022741"/>
    </source>
</evidence>
<keyword evidence="5" id="KW-0460">Magnesium</keyword>
<comment type="catalytic activity">
    <reaction evidence="5">
        <text>(6S)-5-formyl-5,6,7,8-tetrahydrofolate + ATP = (6R)-5,10-methenyltetrahydrofolate + ADP + phosphate</text>
        <dbReference type="Rhea" id="RHEA:10488"/>
        <dbReference type="ChEBI" id="CHEBI:30616"/>
        <dbReference type="ChEBI" id="CHEBI:43474"/>
        <dbReference type="ChEBI" id="CHEBI:57455"/>
        <dbReference type="ChEBI" id="CHEBI:57457"/>
        <dbReference type="ChEBI" id="CHEBI:456216"/>
        <dbReference type="EC" id="6.3.3.2"/>
    </reaction>
</comment>